<evidence type="ECO:0000313" key="3">
    <source>
        <dbReference type="Proteomes" id="UP001059380"/>
    </source>
</evidence>
<dbReference type="SUPFAM" id="SSF48208">
    <property type="entry name" value="Six-hairpin glycosidases"/>
    <property type="match status" value="1"/>
</dbReference>
<dbReference type="PANTHER" id="PTHR47791:SF1">
    <property type="entry name" value="ENDO MANNANASE, GH76 FAMILY (EUROFUNG)"/>
    <property type="match status" value="1"/>
</dbReference>
<name>A0A9J7BVL9_9BACT</name>
<dbReference type="AlphaFoldDB" id="A0A9J7BVL9"/>
<protein>
    <submittedName>
        <fullName evidence="2">Glycoside hydrolase family 76 protein</fullName>
    </submittedName>
</protein>
<dbReference type="PANTHER" id="PTHR47791">
    <property type="entry name" value="MEIOTICALLY UP-REGULATED GENE 191 PROTEIN"/>
    <property type="match status" value="1"/>
</dbReference>
<dbReference type="InterPro" id="IPR053169">
    <property type="entry name" value="MUG_Protein"/>
</dbReference>
<dbReference type="GO" id="GO:0005975">
    <property type="term" value="P:carbohydrate metabolic process"/>
    <property type="evidence" value="ECO:0007669"/>
    <property type="project" value="InterPro"/>
</dbReference>
<keyword evidence="3" id="KW-1185">Reference proteome</keyword>
<dbReference type="Pfam" id="PF03663">
    <property type="entry name" value="Glyco_hydro_76"/>
    <property type="match status" value="1"/>
</dbReference>
<evidence type="ECO:0000313" key="2">
    <source>
        <dbReference type="EMBL" id="UWZ85834.1"/>
    </source>
</evidence>
<feature type="signal peptide" evidence="1">
    <location>
        <begin position="1"/>
        <end position="25"/>
    </location>
</feature>
<gene>
    <name evidence="2" type="ORF">MOP44_07800</name>
</gene>
<keyword evidence="1" id="KW-0732">Signal</keyword>
<proteinExistence type="predicted"/>
<dbReference type="Proteomes" id="UP001059380">
    <property type="component" value="Chromosome"/>
</dbReference>
<dbReference type="InterPro" id="IPR008928">
    <property type="entry name" value="6-hairpin_glycosidase_sf"/>
</dbReference>
<dbReference type="Gene3D" id="1.50.10.20">
    <property type="match status" value="1"/>
</dbReference>
<dbReference type="EMBL" id="CP093313">
    <property type="protein sequence ID" value="UWZ85834.1"/>
    <property type="molecule type" value="Genomic_DNA"/>
</dbReference>
<dbReference type="InterPro" id="IPR005198">
    <property type="entry name" value="Glyco_hydro_76"/>
</dbReference>
<keyword evidence="2" id="KW-0378">Hydrolase</keyword>
<reference evidence="2" key="1">
    <citation type="submission" date="2021-04" db="EMBL/GenBank/DDBJ databases">
        <title>Phylogenetic analysis of Acidobacteriaceae.</title>
        <authorList>
            <person name="Qiu L."/>
            <person name="Zhang Q."/>
        </authorList>
    </citation>
    <scope>NUCLEOTIDE SEQUENCE</scope>
    <source>
        <strain evidence="2">DSM 25168</strain>
    </source>
</reference>
<sequence>MKLKARQVAFALGASWLFTGCGGSAATSPTSGPAPAPTTQLSRAAAGIATLQTWYNSASGLYDTAGWWNSANAITVLVDYARVSKSGQYDTVFSNTFHAAQKTSAGFLNNFYDDEGWWALAWIDAYDLTGNKQYLAMAESIFADMSRGWDGTCGGGIWWSKDRGYKNAIANELFLSVAAHLANRDNVNSAQFLGWANKEWTWFAQSGMINGTGLINDGLGTSSGHTVAGSCANNGQATWSYNQGVVLGGLTELAKLNSDAFIPRAAQKIAIAAITHLVDNQGMLHDPCEPKCGADGVQFKGIFVRNLLALNAAAPQTSYKTFITTNANAIWQQSQGPGYKFGQVWSGPFDVGNAASQSSALDAIVGAAVLENGK</sequence>
<dbReference type="KEGG" id="orp:MOP44_07800"/>
<accession>A0A9J7BVL9</accession>
<dbReference type="RefSeq" id="WP_260795443.1">
    <property type="nucleotide sequence ID" value="NZ_CP093313.1"/>
</dbReference>
<organism evidence="2 3">
    <name type="scientific">Occallatibacter riparius</name>
    <dbReference type="NCBI Taxonomy" id="1002689"/>
    <lineage>
        <taxon>Bacteria</taxon>
        <taxon>Pseudomonadati</taxon>
        <taxon>Acidobacteriota</taxon>
        <taxon>Terriglobia</taxon>
        <taxon>Terriglobales</taxon>
        <taxon>Acidobacteriaceae</taxon>
        <taxon>Occallatibacter</taxon>
    </lineage>
</organism>
<feature type="chain" id="PRO_5039905158" evidence="1">
    <location>
        <begin position="26"/>
        <end position="374"/>
    </location>
</feature>
<dbReference type="GO" id="GO:0016787">
    <property type="term" value="F:hydrolase activity"/>
    <property type="evidence" value="ECO:0007669"/>
    <property type="project" value="UniProtKB-KW"/>
</dbReference>
<dbReference type="PROSITE" id="PS51257">
    <property type="entry name" value="PROKAR_LIPOPROTEIN"/>
    <property type="match status" value="1"/>
</dbReference>
<evidence type="ECO:0000256" key="1">
    <source>
        <dbReference type="SAM" id="SignalP"/>
    </source>
</evidence>